<feature type="domain" description="FAD-binding" evidence="3">
    <location>
        <begin position="8"/>
        <end position="343"/>
    </location>
</feature>
<organism evidence="4 5">
    <name type="scientific">Sinomonas terrae</name>
    <dbReference type="NCBI Taxonomy" id="2908838"/>
    <lineage>
        <taxon>Bacteria</taxon>
        <taxon>Bacillati</taxon>
        <taxon>Actinomycetota</taxon>
        <taxon>Actinomycetes</taxon>
        <taxon>Micrococcales</taxon>
        <taxon>Micrococcaceae</taxon>
        <taxon>Sinomonas</taxon>
    </lineage>
</organism>
<evidence type="ECO:0000256" key="1">
    <source>
        <dbReference type="ARBA" id="ARBA00022630"/>
    </source>
</evidence>
<dbReference type="InterPro" id="IPR002938">
    <property type="entry name" value="FAD-bd"/>
</dbReference>
<gene>
    <name evidence="4" type="ORF">L0M17_01665</name>
</gene>
<dbReference type="PRINTS" id="PR00420">
    <property type="entry name" value="RNGMNOXGNASE"/>
</dbReference>
<dbReference type="InterPro" id="IPR050641">
    <property type="entry name" value="RIFMO-like"/>
</dbReference>
<dbReference type="Gene3D" id="3.50.50.60">
    <property type="entry name" value="FAD/NAD(P)-binding domain"/>
    <property type="match status" value="1"/>
</dbReference>
<proteinExistence type="predicted"/>
<evidence type="ECO:0000259" key="3">
    <source>
        <dbReference type="Pfam" id="PF01494"/>
    </source>
</evidence>
<dbReference type="PANTHER" id="PTHR43004:SF3">
    <property type="entry name" value="P-HYDROXYBENZOATE HYDROXYLASE"/>
    <property type="match status" value="1"/>
</dbReference>
<dbReference type="SUPFAM" id="SSF54373">
    <property type="entry name" value="FAD-linked reductases, C-terminal domain"/>
    <property type="match status" value="1"/>
</dbReference>
<dbReference type="Proteomes" id="UP001202922">
    <property type="component" value="Unassembled WGS sequence"/>
</dbReference>
<sequence length="396" mass="44695">MTERKTHKTQVAIMGAGPAGLMLSHLLSRAGIDSTVVEVRSRDAISRTVRAGILEAGSVDLLVGSGVDNVLRNGHEHEGTEFRVNGEGHRIDFKGLTGQSVWLYPQNEVFDDLSARREADGGDVRYSCSETQVSDLLGRPKMQFKDAEGQEWEIEAEMLVGADGSRSHCRVHIPEAERTWYFNEYPFAWFGILTEAPRSAPELIYANSSHGFALISQRTDTMQRMYFQCDPKTNPTDWTEEQIWEQLRLRVNGNGFELKEGPVIDKVVLPFRSFVHTPMRHGNLFLAGDAAHTVPPTGAKGLNLALHDVRLLFESFDSYFKSGSTALIDTYSDRALDRVWKAQYFSYWMTTLLHTVPTEENHGFFRSRQLGELRSLLESEHGRAYIAECYTGWQGK</sequence>
<dbReference type="Pfam" id="PF01494">
    <property type="entry name" value="FAD_binding_3"/>
    <property type="match status" value="1"/>
</dbReference>
<dbReference type="EMBL" id="JAKZBV010000001">
    <property type="protein sequence ID" value="MCH6468704.1"/>
    <property type="molecule type" value="Genomic_DNA"/>
</dbReference>
<dbReference type="RefSeq" id="WP_241056276.1">
    <property type="nucleotide sequence ID" value="NZ_JAKZBV010000001.1"/>
</dbReference>
<accession>A0ABS9TWB4</accession>
<evidence type="ECO:0000313" key="4">
    <source>
        <dbReference type="EMBL" id="MCH6468704.1"/>
    </source>
</evidence>
<evidence type="ECO:0000256" key="2">
    <source>
        <dbReference type="ARBA" id="ARBA00022827"/>
    </source>
</evidence>
<dbReference type="InterPro" id="IPR036188">
    <property type="entry name" value="FAD/NAD-bd_sf"/>
</dbReference>
<keyword evidence="5" id="KW-1185">Reference proteome</keyword>
<dbReference type="SUPFAM" id="SSF51905">
    <property type="entry name" value="FAD/NAD(P)-binding domain"/>
    <property type="match status" value="1"/>
</dbReference>
<comment type="caution">
    <text evidence="4">The sequence shown here is derived from an EMBL/GenBank/DDBJ whole genome shotgun (WGS) entry which is preliminary data.</text>
</comment>
<dbReference type="PANTHER" id="PTHR43004">
    <property type="entry name" value="TRK SYSTEM POTASSIUM UPTAKE PROTEIN"/>
    <property type="match status" value="1"/>
</dbReference>
<keyword evidence="2" id="KW-0274">FAD</keyword>
<reference evidence="4 5" key="1">
    <citation type="submission" date="2022-03" db="EMBL/GenBank/DDBJ databases">
        <title>Sinomonas sp. isolated from a soil.</title>
        <authorList>
            <person name="Han J."/>
            <person name="Kim D.-U."/>
        </authorList>
    </citation>
    <scope>NUCLEOTIDE SEQUENCE [LARGE SCALE GENOMIC DNA]</scope>
    <source>
        <strain evidence="4 5">5-5</strain>
    </source>
</reference>
<name>A0ABS9TWB4_9MICC</name>
<evidence type="ECO:0000313" key="5">
    <source>
        <dbReference type="Proteomes" id="UP001202922"/>
    </source>
</evidence>
<dbReference type="Gene3D" id="3.30.9.10">
    <property type="entry name" value="D-Amino Acid Oxidase, subunit A, domain 2"/>
    <property type="match status" value="1"/>
</dbReference>
<protein>
    <submittedName>
        <fullName evidence="4">4-hydroxybenzoate 3-monooxygenase</fullName>
    </submittedName>
</protein>
<dbReference type="NCBIfam" id="NF006091">
    <property type="entry name" value="PRK08243.1"/>
    <property type="match status" value="1"/>
</dbReference>
<keyword evidence="1" id="KW-0285">Flavoprotein</keyword>